<evidence type="ECO:0000313" key="5">
    <source>
        <dbReference type="Proteomes" id="UP001432161"/>
    </source>
</evidence>
<keyword evidence="1" id="KW-0547">Nucleotide-binding</keyword>
<feature type="domain" description="ATP-grasp" evidence="3">
    <location>
        <begin position="130"/>
        <end position="324"/>
    </location>
</feature>
<protein>
    <submittedName>
        <fullName evidence="4">ATP-grasp domain-containing protein</fullName>
    </submittedName>
</protein>
<feature type="compositionally biased region" description="Basic residues" evidence="2">
    <location>
        <begin position="399"/>
        <end position="416"/>
    </location>
</feature>
<feature type="region of interest" description="Disordered" evidence="2">
    <location>
        <begin position="398"/>
        <end position="501"/>
    </location>
</feature>
<keyword evidence="5" id="KW-1185">Reference proteome</keyword>
<keyword evidence="1" id="KW-0067">ATP-binding</keyword>
<evidence type="ECO:0000259" key="3">
    <source>
        <dbReference type="PROSITE" id="PS50975"/>
    </source>
</evidence>
<evidence type="ECO:0000256" key="1">
    <source>
        <dbReference type="PROSITE-ProRule" id="PRU00409"/>
    </source>
</evidence>
<organism evidence="4 5">
    <name type="scientific">Streptomyces griseoaurantiacus</name>
    <dbReference type="NCBI Taxonomy" id="68213"/>
    <lineage>
        <taxon>Bacteria</taxon>
        <taxon>Bacillati</taxon>
        <taxon>Actinomycetota</taxon>
        <taxon>Actinomycetes</taxon>
        <taxon>Kitasatosporales</taxon>
        <taxon>Streptomycetaceae</taxon>
        <taxon>Streptomyces</taxon>
        <taxon>Streptomyces aurantiacus group</taxon>
    </lineage>
</organism>
<feature type="compositionally biased region" description="Basic and acidic residues" evidence="2">
    <location>
        <begin position="492"/>
        <end position="501"/>
    </location>
</feature>
<reference evidence="4" key="1">
    <citation type="submission" date="2022-10" db="EMBL/GenBank/DDBJ databases">
        <title>The complete genomes of actinobacterial strains from the NBC collection.</title>
        <authorList>
            <person name="Joergensen T.S."/>
            <person name="Alvarez Arevalo M."/>
            <person name="Sterndorff E.B."/>
            <person name="Faurdal D."/>
            <person name="Vuksanovic O."/>
            <person name="Mourched A.-S."/>
            <person name="Charusanti P."/>
            <person name="Shaw S."/>
            <person name="Blin K."/>
            <person name="Weber T."/>
        </authorList>
    </citation>
    <scope>NUCLEOTIDE SEQUENCE</scope>
    <source>
        <strain evidence="4">NBC_00489</strain>
    </source>
</reference>
<sequence>MPLLDIRVPAVLLRIDRNPFHHGTLGAVRSLGRAGVEVHLVADCAASPVRGSRFLGRLHPPPAPGARPADVAAVLHRVAAGIGRPAVLIAMDDAGAIAVSRLRERLAPAFLLPPGSGALAEEVADKAELAGLCARVGVPHPLTLVPDSAAEAVAGAERLGLPVVAKWSRPWLLPPGSGLRSTVVLRSAREARELYARAAEAGSRLLLQAFLPPGPDRDWFFHGYADRQGTLRAGGPGRKHRSWPRGAGLTAAGEWTVNPPVTALAERLVGALGYRGILDLDFRREARTGAYHLLDFNPRPGAQFRLFTDASGLDVVRALHLDLTDRALPAPAPRPGRGFVVENYAPLTALRRPPQGRELAWHAADDPGPGLAMWALWSRHVGGRVSERLAPRAMARARAAVRRGRASAARAARRGTRGTPAAMPRPGSPAEPADPAPAGPAPDGPGPVPAVPAPVSLSVPPAPTAPTAPAPTRPCFPAPTAPVSPTAPASPNDHDEKASSC</sequence>
<dbReference type="InterPro" id="IPR011761">
    <property type="entry name" value="ATP-grasp"/>
</dbReference>
<proteinExistence type="predicted"/>
<feature type="compositionally biased region" description="Pro residues" evidence="2">
    <location>
        <begin position="460"/>
        <end position="482"/>
    </location>
</feature>
<feature type="compositionally biased region" description="Pro residues" evidence="2">
    <location>
        <begin position="426"/>
        <end position="452"/>
    </location>
</feature>
<dbReference type="EMBL" id="CP108330">
    <property type="protein sequence ID" value="WUR39579.1"/>
    <property type="molecule type" value="Genomic_DNA"/>
</dbReference>
<dbReference type="Proteomes" id="UP001432161">
    <property type="component" value="Chromosome"/>
</dbReference>
<dbReference type="Gene3D" id="3.30.470.20">
    <property type="entry name" value="ATP-grasp fold, B domain"/>
    <property type="match status" value="1"/>
</dbReference>
<dbReference type="PROSITE" id="PS50975">
    <property type="entry name" value="ATP_GRASP"/>
    <property type="match status" value="1"/>
</dbReference>
<gene>
    <name evidence="4" type="ORF">OHN36_21655</name>
</gene>
<dbReference type="SUPFAM" id="SSF56059">
    <property type="entry name" value="Glutathione synthetase ATP-binding domain-like"/>
    <property type="match status" value="1"/>
</dbReference>
<evidence type="ECO:0000313" key="4">
    <source>
        <dbReference type="EMBL" id="WUR39579.1"/>
    </source>
</evidence>
<evidence type="ECO:0000256" key="2">
    <source>
        <dbReference type="SAM" id="MobiDB-lite"/>
    </source>
</evidence>
<accession>A0ABZ1V4U0</accession>
<name>A0ABZ1V4U0_9ACTN</name>